<dbReference type="InterPro" id="IPR050051">
    <property type="entry name" value="EccE_dom"/>
</dbReference>
<evidence type="ECO:0000313" key="4">
    <source>
        <dbReference type="Proteomes" id="UP001519363"/>
    </source>
</evidence>
<keyword evidence="1" id="KW-0472">Membrane</keyword>
<feature type="transmembrane region" description="Helical" evidence="1">
    <location>
        <begin position="40"/>
        <end position="59"/>
    </location>
</feature>
<sequence>MSVPSTARRPGLVPTGAGTIAVVEVALLCVIATAVPFGPLSITAIALAVLVLAAVLVRVRGLPPYRWLLLYLRYLRRRPVFAAREAATPLRALLPGLSVHTQVDRAGNRVGVASWDRDGSFCTMVRIAPAAHPTPNALIDLLHEVYSRSDIRLSSAQLVVWAVPGLPASTGAATPIRVHWLSLRYRTAEAPAAALARGGGQEGGQKAVASAAQRLVSRLNEAGYPASALDTLEMHQELLVAVGADPEVVSGPVAHDGTARHRVTETWRDVSVGRLRQACFVPRDPATALSLLGRCAPEAMFTCTSYTLSRTPRGEITGQARVRVGVAAGGLWLSPQRASQSLGVAVVPVDGRQDEHTVATLPLALTP</sequence>
<keyword evidence="1" id="KW-0812">Transmembrane</keyword>
<organism evidence="3 4">
    <name type="scientific">Crossiella equi</name>
    <dbReference type="NCBI Taxonomy" id="130796"/>
    <lineage>
        <taxon>Bacteria</taxon>
        <taxon>Bacillati</taxon>
        <taxon>Actinomycetota</taxon>
        <taxon>Actinomycetes</taxon>
        <taxon>Pseudonocardiales</taxon>
        <taxon>Pseudonocardiaceae</taxon>
        <taxon>Crossiella</taxon>
    </lineage>
</organism>
<evidence type="ECO:0000259" key="2">
    <source>
        <dbReference type="Pfam" id="PF11203"/>
    </source>
</evidence>
<feature type="domain" description="Type VII secretion system protein EccE" evidence="2">
    <location>
        <begin position="177"/>
        <end position="280"/>
    </location>
</feature>
<reference evidence="3 4" key="1">
    <citation type="submission" date="2021-03" db="EMBL/GenBank/DDBJ databases">
        <title>Sequencing the genomes of 1000 actinobacteria strains.</title>
        <authorList>
            <person name="Klenk H.-P."/>
        </authorList>
    </citation>
    <scope>NUCLEOTIDE SEQUENCE [LARGE SCALE GENOMIC DNA]</scope>
    <source>
        <strain evidence="3 4">DSM 44580</strain>
    </source>
</reference>
<dbReference type="EMBL" id="JAGIOO010000001">
    <property type="protein sequence ID" value="MBP2471529.1"/>
    <property type="molecule type" value="Genomic_DNA"/>
</dbReference>
<name>A0ABS5A4L8_9PSEU</name>
<proteinExistence type="predicted"/>
<comment type="caution">
    <text evidence="3">The sequence shown here is derived from an EMBL/GenBank/DDBJ whole genome shotgun (WGS) entry which is preliminary data.</text>
</comment>
<evidence type="ECO:0000313" key="3">
    <source>
        <dbReference type="EMBL" id="MBP2471529.1"/>
    </source>
</evidence>
<dbReference type="Pfam" id="PF11203">
    <property type="entry name" value="EccE"/>
    <property type="match status" value="1"/>
</dbReference>
<dbReference type="RefSeq" id="WP_158103382.1">
    <property type="nucleotide sequence ID" value="NZ_JAGIOO010000001.1"/>
</dbReference>
<evidence type="ECO:0000256" key="1">
    <source>
        <dbReference type="SAM" id="Phobius"/>
    </source>
</evidence>
<feature type="transmembrane region" description="Helical" evidence="1">
    <location>
        <begin position="12"/>
        <end position="34"/>
    </location>
</feature>
<keyword evidence="4" id="KW-1185">Reference proteome</keyword>
<gene>
    <name evidence="3" type="ORF">JOF53_000401</name>
</gene>
<protein>
    <submittedName>
        <fullName evidence="3">Type VII secretion protein EccE</fullName>
    </submittedName>
</protein>
<dbReference type="Proteomes" id="UP001519363">
    <property type="component" value="Unassembled WGS sequence"/>
</dbReference>
<keyword evidence="1" id="KW-1133">Transmembrane helix</keyword>
<accession>A0ABS5A4L8</accession>